<dbReference type="RefSeq" id="WP_262394428.1">
    <property type="nucleotide sequence ID" value="NZ_JACRTD010000002.1"/>
</dbReference>
<accession>A0A926EQ40</accession>
<dbReference type="PROSITE" id="PS50880">
    <property type="entry name" value="TOPRIM"/>
    <property type="match status" value="1"/>
</dbReference>
<dbReference type="Pfam" id="PF13331">
    <property type="entry name" value="DUF4093"/>
    <property type="match status" value="1"/>
</dbReference>
<protein>
    <submittedName>
        <fullName evidence="2">DUF4093 domain-containing protein</fullName>
    </submittedName>
</protein>
<feature type="domain" description="Toprim" evidence="1">
    <location>
        <begin position="5"/>
        <end position="89"/>
    </location>
</feature>
<dbReference type="Gene3D" id="3.40.1360.10">
    <property type="match status" value="1"/>
</dbReference>
<dbReference type="InterPro" id="IPR006171">
    <property type="entry name" value="TOPRIM_dom"/>
</dbReference>
<gene>
    <name evidence="2" type="ORF">H8705_03295</name>
</gene>
<dbReference type="AlphaFoldDB" id="A0A926EQ40"/>
<evidence type="ECO:0000313" key="2">
    <source>
        <dbReference type="EMBL" id="MBC8584602.1"/>
    </source>
</evidence>
<dbReference type="PANTHER" id="PTHR39156">
    <property type="entry name" value="RIBONUCLEASE M5"/>
    <property type="match status" value="1"/>
</dbReference>
<dbReference type="SMART" id="SM00493">
    <property type="entry name" value="TOPRIM"/>
    <property type="match status" value="1"/>
</dbReference>
<reference evidence="2" key="1">
    <citation type="submission" date="2020-08" db="EMBL/GenBank/DDBJ databases">
        <title>Genome public.</title>
        <authorList>
            <person name="Liu C."/>
            <person name="Sun Q."/>
        </authorList>
    </citation>
    <scope>NUCLEOTIDE SEQUENCE</scope>
    <source>
        <strain evidence="2">NSJ-64</strain>
    </source>
</reference>
<keyword evidence="3" id="KW-1185">Reference proteome</keyword>
<dbReference type="GO" id="GO:0006364">
    <property type="term" value="P:rRNA processing"/>
    <property type="evidence" value="ECO:0007669"/>
    <property type="project" value="TreeGrafter"/>
</dbReference>
<proteinExistence type="predicted"/>
<organism evidence="2 3">
    <name type="scientific">Youxingia wuxianensis</name>
    <dbReference type="NCBI Taxonomy" id="2763678"/>
    <lineage>
        <taxon>Bacteria</taxon>
        <taxon>Bacillati</taxon>
        <taxon>Bacillota</taxon>
        <taxon>Clostridia</taxon>
        <taxon>Eubacteriales</taxon>
        <taxon>Oscillospiraceae</taxon>
        <taxon>Youxingia</taxon>
    </lineage>
</organism>
<dbReference type="GO" id="GO:0043822">
    <property type="term" value="F:ribonuclease M5 activity"/>
    <property type="evidence" value="ECO:0007669"/>
    <property type="project" value="TreeGrafter"/>
</dbReference>
<dbReference type="Proteomes" id="UP000623678">
    <property type="component" value="Unassembled WGS sequence"/>
</dbReference>
<comment type="caution">
    <text evidence="2">The sequence shown here is derived from an EMBL/GenBank/DDBJ whole genome shotgun (WGS) entry which is preliminary data.</text>
</comment>
<dbReference type="EMBL" id="JACRTD010000002">
    <property type="protein sequence ID" value="MBC8584602.1"/>
    <property type="molecule type" value="Genomic_DNA"/>
</dbReference>
<dbReference type="Pfam" id="PF01751">
    <property type="entry name" value="Toprim"/>
    <property type="match status" value="1"/>
</dbReference>
<dbReference type="SUPFAM" id="SSF110455">
    <property type="entry name" value="Toprim domain"/>
    <property type="match status" value="1"/>
</dbReference>
<name>A0A926EQ40_9FIRM</name>
<evidence type="ECO:0000259" key="1">
    <source>
        <dbReference type="PROSITE" id="PS50880"/>
    </source>
</evidence>
<sequence>MIKIKQTIVVEGKYDKSKLSSFIDATIITTEGFDIFRDKEKLALLRRLARQDGIIVLTDSDRAGCLIRSHIAGAIPPQQITHVYIPDVFGKEHRKEKPSAEGKLGVEGLSSQVLLEAFQKAGIAVVNSPEREKAGRPVTKGDLMELGFAGGENSHLLRLNLQKKLGLPGRLNTNGLLRVLNQLYTYEEFLSVAQQMSAEKN</sequence>
<dbReference type="PANTHER" id="PTHR39156:SF2">
    <property type="entry name" value="DNA PRIMASE (BACTERIAL TYPE) AND SMALL PRIMASE-LIKE PROTEINS"/>
    <property type="match status" value="1"/>
</dbReference>
<dbReference type="InterPro" id="IPR025156">
    <property type="entry name" value="RNase_M5_C"/>
</dbReference>
<evidence type="ECO:0000313" key="3">
    <source>
        <dbReference type="Proteomes" id="UP000623678"/>
    </source>
</evidence>